<name>A0AC35FKW2_9BILA</name>
<dbReference type="Proteomes" id="UP000887580">
    <property type="component" value="Unplaced"/>
</dbReference>
<evidence type="ECO:0000313" key="1">
    <source>
        <dbReference type="Proteomes" id="UP000887580"/>
    </source>
</evidence>
<reference evidence="2" key="1">
    <citation type="submission" date="2022-11" db="UniProtKB">
        <authorList>
            <consortium name="WormBaseParasite"/>
        </authorList>
    </citation>
    <scope>IDENTIFICATION</scope>
</reference>
<dbReference type="WBParaSite" id="PS1159_v2.g18571.t1">
    <property type="protein sequence ID" value="PS1159_v2.g18571.t1"/>
    <property type="gene ID" value="PS1159_v2.g18571"/>
</dbReference>
<organism evidence="1 2">
    <name type="scientific">Panagrolaimus sp. PS1159</name>
    <dbReference type="NCBI Taxonomy" id="55785"/>
    <lineage>
        <taxon>Eukaryota</taxon>
        <taxon>Metazoa</taxon>
        <taxon>Ecdysozoa</taxon>
        <taxon>Nematoda</taxon>
        <taxon>Chromadorea</taxon>
        <taxon>Rhabditida</taxon>
        <taxon>Tylenchina</taxon>
        <taxon>Panagrolaimomorpha</taxon>
        <taxon>Panagrolaimoidea</taxon>
        <taxon>Panagrolaimidae</taxon>
        <taxon>Panagrolaimus</taxon>
    </lineage>
</organism>
<sequence>MTSLCQFIESLPLEDNLLEDEIFSNLTILSRNIHQESVSKLNRITYAYIAPVIITVGVVGDILTVATLTHPLLRRSSIVYTYLTLLAMTDLLTHISVIPMILWLLDWRFCSKSSAIYYAHIGFPLANALMGASVWIVVFLTLSQYMAVCHPFNHGFFRKRKMCFWLFAAAYIFNFGIYAPWSTKKNVHLLPDDLLQCPYLICDRKKESWFQIYEWIREFWTRVFPFLLIAYFNLQIMITYRSTKRDRLRRLASSQTKRGITEKSEQEERRLFFLLFAIIIVFFLCTIPAAPLTIFVTDYRSKNLTFQIIRAIVNLLEFTKFALNFYFYCLINPDIRRISWNIIQCRKLSKPARVKGQPVNPISIYTRSTKSTVRAIHGGSSRRSSRNDEYRRGSLGSHMRTRSASVLTNFMNTDNVVYDQLQVIKETDSYISKEHTSTNSSPNSSPTRLGNNLQKLSIGAVRV</sequence>
<protein>
    <submittedName>
        <fullName evidence="2">G-protein coupled receptors family 1 profile domain-containing protein</fullName>
    </submittedName>
</protein>
<accession>A0AC35FKW2</accession>
<proteinExistence type="predicted"/>
<evidence type="ECO:0000313" key="2">
    <source>
        <dbReference type="WBParaSite" id="PS1159_v2.g18571.t1"/>
    </source>
</evidence>